<name>A0ABR1TA76_9PEZI</name>
<sequence>MPYSLASVTFGGLQVSKQVGLSIRFWAPRTSEYWRVGGCLFWTWKCNWLWGSSTDDWRWCWCYESAVANGVVPDEATTDLFHPQL</sequence>
<proteinExistence type="predicted"/>
<comment type="caution">
    <text evidence="1">The sequence shown here is derived from an EMBL/GenBank/DDBJ whole genome shotgun (WGS) entry which is preliminary data.</text>
</comment>
<keyword evidence="2" id="KW-1185">Reference proteome</keyword>
<organism evidence="1 2">
    <name type="scientific">Apiospora rasikravindrae</name>
    <dbReference type="NCBI Taxonomy" id="990691"/>
    <lineage>
        <taxon>Eukaryota</taxon>
        <taxon>Fungi</taxon>
        <taxon>Dikarya</taxon>
        <taxon>Ascomycota</taxon>
        <taxon>Pezizomycotina</taxon>
        <taxon>Sordariomycetes</taxon>
        <taxon>Xylariomycetidae</taxon>
        <taxon>Amphisphaeriales</taxon>
        <taxon>Apiosporaceae</taxon>
        <taxon>Apiospora</taxon>
    </lineage>
</organism>
<accession>A0ABR1TA76</accession>
<dbReference type="Proteomes" id="UP001444661">
    <property type="component" value="Unassembled WGS sequence"/>
</dbReference>
<evidence type="ECO:0000313" key="1">
    <source>
        <dbReference type="EMBL" id="KAK8043514.1"/>
    </source>
</evidence>
<gene>
    <name evidence="1" type="ORF">PG993_005944</name>
</gene>
<evidence type="ECO:0000313" key="2">
    <source>
        <dbReference type="Proteomes" id="UP001444661"/>
    </source>
</evidence>
<dbReference type="EMBL" id="JAQQWK010000004">
    <property type="protein sequence ID" value="KAK8043514.1"/>
    <property type="molecule type" value="Genomic_DNA"/>
</dbReference>
<reference evidence="1 2" key="1">
    <citation type="submission" date="2023-01" db="EMBL/GenBank/DDBJ databases">
        <title>Analysis of 21 Apiospora genomes using comparative genomics revels a genus with tremendous synthesis potential of carbohydrate active enzymes and secondary metabolites.</title>
        <authorList>
            <person name="Sorensen T."/>
        </authorList>
    </citation>
    <scope>NUCLEOTIDE SEQUENCE [LARGE SCALE GENOMIC DNA]</scope>
    <source>
        <strain evidence="1 2">CBS 33761</strain>
    </source>
</reference>
<protein>
    <submittedName>
        <fullName evidence="1">SPR1-exo-1 3-beta-glucanase</fullName>
    </submittedName>
</protein>